<sequence>MMFIELFVSRGALDPERRRRVAQRLGTIEELGDGDGTGERMAPRSAAVYAEMFQVVVHEPETWVVAENELAATDAPRCLVRISVPGPWRKDLSETLISYATRIIADEFDDSELPYRLPTVQVHVIGVTEGSIGMLGRAVSSTDLVDMLSDPYRDDAEAGRALRDPLCGVLVPLDEHTPTVELDGELYAFCCDGCRTEFLAKREREHVRADSSRP</sequence>
<protein>
    <recommendedName>
        <fullName evidence="1">TRASH domain-containing protein</fullName>
    </recommendedName>
</protein>
<evidence type="ECO:0000313" key="2">
    <source>
        <dbReference type="EMBL" id="SUA75829.1"/>
    </source>
</evidence>
<reference evidence="2 3" key="1">
    <citation type="submission" date="2018-06" db="EMBL/GenBank/DDBJ databases">
        <authorList>
            <consortium name="Pathogen Informatics"/>
            <person name="Doyle S."/>
        </authorList>
    </citation>
    <scope>NUCLEOTIDE SEQUENCE [LARGE SCALE GENOMIC DNA]</scope>
    <source>
        <strain evidence="2 3">NCTC1934</strain>
    </source>
</reference>
<dbReference type="InterPro" id="IPR011017">
    <property type="entry name" value="TRASH_dom"/>
</dbReference>
<accession>A0A378YHE7</accession>
<organism evidence="2 3">
    <name type="scientific">Nocardia otitidiscaviarum</name>
    <dbReference type="NCBI Taxonomy" id="1823"/>
    <lineage>
        <taxon>Bacteria</taxon>
        <taxon>Bacillati</taxon>
        <taxon>Actinomycetota</taxon>
        <taxon>Actinomycetes</taxon>
        <taxon>Mycobacteriales</taxon>
        <taxon>Nocardiaceae</taxon>
        <taxon>Nocardia</taxon>
    </lineage>
</organism>
<evidence type="ECO:0000259" key="1">
    <source>
        <dbReference type="SMART" id="SM00746"/>
    </source>
</evidence>
<name>A0A378YHE7_9NOCA</name>
<dbReference type="STRING" id="1406858.GCA_000710895_06145"/>
<feature type="domain" description="TRASH" evidence="1">
    <location>
        <begin position="164"/>
        <end position="202"/>
    </location>
</feature>
<keyword evidence="3" id="KW-1185">Reference proteome</keyword>
<dbReference type="Proteomes" id="UP000255467">
    <property type="component" value="Unassembled WGS sequence"/>
</dbReference>
<gene>
    <name evidence="2" type="ORF">NCTC1934_02260</name>
</gene>
<proteinExistence type="predicted"/>
<dbReference type="OrthoDB" id="5242066at2"/>
<evidence type="ECO:0000313" key="3">
    <source>
        <dbReference type="Proteomes" id="UP000255467"/>
    </source>
</evidence>
<dbReference type="SMART" id="SM00746">
    <property type="entry name" value="TRASH"/>
    <property type="match status" value="1"/>
</dbReference>
<dbReference type="EMBL" id="UGRY01000002">
    <property type="protein sequence ID" value="SUA75829.1"/>
    <property type="molecule type" value="Genomic_DNA"/>
</dbReference>
<dbReference type="AlphaFoldDB" id="A0A378YHE7"/>